<dbReference type="Proteomes" id="UP000323506">
    <property type="component" value="Chromosome D08"/>
</dbReference>
<reference evidence="1 2" key="1">
    <citation type="submission" date="2019-06" db="EMBL/GenBank/DDBJ databases">
        <title>WGS assembly of Gossypium darwinii.</title>
        <authorList>
            <person name="Chen Z.J."/>
            <person name="Sreedasyam A."/>
            <person name="Ando A."/>
            <person name="Song Q."/>
            <person name="De L."/>
            <person name="Hulse-Kemp A."/>
            <person name="Ding M."/>
            <person name="Ye W."/>
            <person name="Kirkbride R."/>
            <person name="Jenkins J."/>
            <person name="Plott C."/>
            <person name="Lovell J."/>
            <person name="Lin Y.-M."/>
            <person name="Vaughn R."/>
            <person name="Liu B."/>
            <person name="Li W."/>
            <person name="Simpson S."/>
            <person name="Scheffler B."/>
            <person name="Saski C."/>
            <person name="Grover C."/>
            <person name="Hu G."/>
            <person name="Conover J."/>
            <person name="Carlson J."/>
            <person name="Shu S."/>
            <person name="Boston L."/>
            <person name="Williams M."/>
            <person name="Peterson D."/>
            <person name="Mcgee K."/>
            <person name="Jones D."/>
            <person name="Wendel J."/>
            <person name="Stelly D."/>
            <person name="Grimwood J."/>
            <person name="Schmutz J."/>
        </authorList>
    </citation>
    <scope>NUCLEOTIDE SEQUENCE [LARGE SCALE GENOMIC DNA]</scope>
    <source>
        <strain evidence="1">1808015.09</strain>
    </source>
</reference>
<keyword evidence="2" id="KW-1185">Reference proteome</keyword>
<evidence type="ECO:0000313" key="2">
    <source>
        <dbReference type="Proteomes" id="UP000323506"/>
    </source>
</evidence>
<name>A0A5D2BIV3_GOSDA</name>
<protein>
    <submittedName>
        <fullName evidence="1">Uncharacterized protein</fullName>
    </submittedName>
</protein>
<evidence type="ECO:0000313" key="1">
    <source>
        <dbReference type="EMBL" id="TYG57087.1"/>
    </source>
</evidence>
<gene>
    <name evidence="1" type="ORF">ES288_D08G114800v1</name>
</gene>
<accession>A0A5D2BIV3</accession>
<dbReference type="EMBL" id="CM017708">
    <property type="protein sequence ID" value="TYG57087.1"/>
    <property type="molecule type" value="Genomic_DNA"/>
</dbReference>
<proteinExistence type="predicted"/>
<dbReference type="AlphaFoldDB" id="A0A5D2BIV3"/>
<sequence length="149" mass="17381">MSRKRTRSSKTSVKNPIMIQDEEAREKFDSIFKNQTMMPEKGFNLESNDKMVMLLSIRKMINALNWEQFCDARSIPNEDLVLEFYAKLTMPDANKVLVHKKKVPLTSKSINDLLNLPDDDEDEYSTIMKNINWYFLQQVLNVVTDLGSQ</sequence>
<organism evidence="1 2">
    <name type="scientific">Gossypium darwinii</name>
    <name type="common">Darwin's cotton</name>
    <name type="synonym">Gossypium barbadense var. darwinii</name>
    <dbReference type="NCBI Taxonomy" id="34276"/>
    <lineage>
        <taxon>Eukaryota</taxon>
        <taxon>Viridiplantae</taxon>
        <taxon>Streptophyta</taxon>
        <taxon>Embryophyta</taxon>
        <taxon>Tracheophyta</taxon>
        <taxon>Spermatophyta</taxon>
        <taxon>Magnoliopsida</taxon>
        <taxon>eudicotyledons</taxon>
        <taxon>Gunneridae</taxon>
        <taxon>Pentapetalae</taxon>
        <taxon>rosids</taxon>
        <taxon>malvids</taxon>
        <taxon>Malvales</taxon>
        <taxon>Malvaceae</taxon>
        <taxon>Malvoideae</taxon>
        <taxon>Gossypium</taxon>
    </lineage>
</organism>